<keyword evidence="3" id="KW-0964">Secreted</keyword>
<evidence type="ECO:0000256" key="1">
    <source>
        <dbReference type="ARBA" id="ARBA00004340"/>
    </source>
</evidence>
<evidence type="ECO:0000256" key="3">
    <source>
        <dbReference type="ARBA" id="ARBA00022525"/>
    </source>
</evidence>
<dbReference type="AlphaFoldDB" id="A0AAD4CZF2"/>
<comment type="caution">
    <text evidence="5">The sequence shown here is derived from an EMBL/GenBank/DDBJ whole genome shotgun (WGS) entry which is preliminary data.</text>
</comment>
<dbReference type="GO" id="GO:0005576">
    <property type="term" value="C:extracellular region"/>
    <property type="evidence" value="ECO:0007669"/>
    <property type="project" value="UniProtKB-SubCell"/>
</dbReference>
<dbReference type="InterPro" id="IPR045379">
    <property type="entry name" value="Crinkler_N"/>
</dbReference>
<reference evidence="5" key="1">
    <citation type="journal article" date="2020" name="Fungal Divers.">
        <title>Resolving the Mortierellaceae phylogeny through synthesis of multi-gene phylogenetics and phylogenomics.</title>
        <authorList>
            <person name="Vandepol N."/>
            <person name="Liber J."/>
            <person name="Desiro A."/>
            <person name="Na H."/>
            <person name="Kennedy M."/>
            <person name="Barry K."/>
            <person name="Grigoriev I.V."/>
            <person name="Miller A.N."/>
            <person name="O'Donnell K."/>
            <person name="Stajich J.E."/>
            <person name="Bonito G."/>
        </authorList>
    </citation>
    <scope>NUCLEOTIDE SEQUENCE</scope>
    <source>
        <strain evidence="5">NRRL 28262</strain>
    </source>
</reference>
<comment type="subcellular location">
    <subcellularLocation>
        <location evidence="1">Host cell</location>
    </subcellularLocation>
    <subcellularLocation>
        <location evidence="2">Secreted</location>
    </subcellularLocation>
</comment>
<dbReference type="Pfam" id="PF20147">
    <property type="entry name" value="Crinkler"/>
    <property type="match status" value="1"/>
</dbReference>
<gene>
    <name evidence="5" type="ORF">BGZ95_008667</name>
</gene>
<evidence type="ECO:0000259" key="4">
    <source>
        <dbReference type="Pfam" id="PF20147"/>
    </source>
</evidence>
<evidence type="ECO:0000313" key="5">
    <source>
        <dbReference type="EMBL" id="KAG0247450.1"/>
    </source>
</evidence>
<evidence type="ECO:0000256" key="2">
    <source>
        <dbReference type="ARBA" id="ARBA00004613"/>
    </source>
</evidence>
<protein>
    <recommendedName>
        <fullName evidence="4">Crinkler effector protein N-terminal domain-containing protein</fullName>
    </recommendedName>
</protein>
<sequence length="122" mass="13590">MTNNPFTLFCLVDGEATSNAFPVDIEPNKTAAHLRDLIKTKKTPRFDDVTADELTLWRVSHPVIAANKHNPVLLSAIDDPIELDPTDDIADVFAEAPPKKTIHIIVQRPPSDRASEIEFVQH</sequence>
<dbReference type="EMBL" id="JAAAIL010004674">
    <property type="protein sequence ID" value="KAG0247450.1"/>
    <property type="molecule type" value="Genomic_DNA"/>
</dbReference>
<dbReference type="Proteomes" id="UP001194580">
    <property type="component" value="Unassembled WGS sequence"/>
</dbReference>
<organism evidence="5 6">
    <name type="scientific">Linnemannia exigua</name>
    <dbReference type="NCBI Taxonomy" id="604196"/>
    <lineage>
        <taxon>Eukaryota</taxon>
        <taxon>Fungi</taxon>
        <taxon>Fungi incertae sedis</taxon>
        <taxon>Mucoromycota</taxon>
        <taxon>Mortierellomycotina</taxon>
        <taxon>Mortierellomycetes</taxon>
        <taxon>Mortierellales</taxon>
        <taxon>Mortierellaceae</taxon>
        <taxon>Linnemannia</taxon>
    </lineage>
</organism>
<name>A0AAD4CZF2_9FUNG</name>
<keyword evidence="6" id="KW-1185">Reference proteome</keyword>
<proteinExistence type="predicted"/>
<feature type="domain" description="Crinkler effector protein N-terminal" evidence="4">
    <location>
        <begin position="7"/>
        <end position="107"/>
    </location>
</feature>
<evidence type="ECO:0000313" key="6">
    <source>
        <dbReference type="Proteomes" id="UP001194580"/>
    </source>
</evidence>
<feature type="non-terminal residue" evidence="5">
    <location>
        <position position="1"/>
    </location>
</feature>
<accession>A0AAD4CZF2</accession>
<dbReference type="GO" id="GO:0043657">
    <property type="term" value="C:host cell"/>
    <property type="evidence" value="ECO:0007669"/>
    <property type="project" value="UniProtKB-SubCell"/>
</dbReference>